<dbReference type="PROSITE" id="PS51257">
    <property type="entry name" value="PROKAR_LIPOPROTEIN"/>
    <property type="match status" value="1"/>
</dbReference>
<organism evidence="1 2">
    <name type="scientific">Flavobacterium supellecticarium</name>
    <dbReference type="NCBI Taxonomy" id="2565924"/>
    <lineage>
        <taxon>Bacteria</taxon>
        <taxon>Pseudomonadati</taxon>
        <taxon>Bacteroidota</taxon>
        <taxon>Flavobacteriia</taxon>
        <taxon>Flavobacteriales</taxon>
        <taxon>Flavobacteriaceae</taxon>
        <taxon>Flavobacterium</taxon>
    </lineage>
</organism>
<accession>A0A4S4A3F7</accession>
<sequence>MKHYLRLTGLILFFVFSCNTKENGQSEPKTATNVTDSIKKETATITSKEEKSILDTSFIDKEGKEIEAYPIFECSGTLVENDLETDRYAVAIFSKNIEQCWNGKSKVVLEQFLDAPETQNRPYVIVDEINGTGKNKKRRFSMVYLNLPDNGEYDERESYVADYEENGKPVITKVYRIWKIDTREGKFKEVLKPQKLTFNNPDYME</sequence>
<reference evidence="1 2" key="1">
    <citation type="submission" date="2019-04" db="EMBL/GenBank/DDBJ databases">
        <title>Flavobacterium sp. nov. isolated from construction timber.</title>
        <authorList>
            <person name="Lin S.-Y."/>
            <person name="Chang C.-T."/>
            <person name="Young C.-C."/>
        </authorList>
    </citation>
    <scope>NUCLEOTIDE SEQUENCE [LARGE SCALE GENOMIC DNA]</scope>
    <source>
        <strain evidence="1 2">CC-CTC003</strain>
    </source>
</reference>
<evidence type="ECO:0000313" key="2">
    <source>
        <dbReference type="Proteomes" id="UP000307507"/>
    </source>
</evidence>
<dbReference type="AlphaFoldDB" id="A0A4S4A3F7"/>
<name>A0A4S4A3F7_9FLAO</name>
<dbReference type="RefSeq" id="WP_136401467.1">
    <property type="nucleotide sequence ID" value="NZ_SSNZ01000001.1"/>
</dbReference>
<dbReference type="Proteomes" id="UP000307507">
    <property type="component" value="Unassembled WGS sequence"/>
</dbReference>
<gene>
    <name evidence="1" type="ORF">E6C50_01675</name>
</gene>
<protein>
    <recommendedName>
        <fullName evidence="3">Lipoprotein</fullName>
    </recommendedName>
</protein>
<dbReference type="OrthoDB" id="705803at2"/>
<evidence type="ECO:0000313" key="1">
    <source>
        <dbReference type="EMBL" id="THF52942.1"/>
    </source>
</evidence>
<proteinExistence type="predicted"/>
<keyword evidence="2" id="KW-1185">Reference proteome</keyword>
<dbReference type="EMBL" id="SSNZ01000001">
    <property type="protein sequence ID" value="THF52942.1"/>
    <property type="molecule type" value="Genomic_DNA"/>
</dbReference>
<comment type="caution">
    <text evidence="1">The sequence shown here is derived from an EMBL/GenBank/DDBJ whole genome shotgun (WGS) entry which is preliminary data.</text>
</comment>
<evidence type="ECO:0008006" key="3">
    <source>
        <dbReference type="Google" id="ProtNLM"/>
    </source>
</evidence>